<accession>A0A1X9MCS9</accession>
<organism evidence="1 2">
    <name type="scientific">Halalkalibacter krulwichiae</name>
    <dbReference type="NCBI Taxonomy" id="199441"/>
    <lineage>
        <taxon>Bacteria</taxon>
        <taxon>Bacillati</taxon>
        <taxon>Bacillota</taxon>
        <taxon>Bacilli</taxon>
        <taxon>Bacillales</taxon>
        <taxon>Bacillaceae</taxon>
        <taxon>Halalkalibacter</taxon>
    </lineage>
</organism>
<evidence type="ECO:0000313" key="1">
    <source>
        <dbReference type="EMBL" id="ARK29361.1"/>
    </source>
</evidence>
<keyword evidence="2" id="KW-1185">Reference proteome</keyword>
<gene>
    <name evidence="1" type="ORF">BkAM31D_05555</name>
</gene>
<dbReference type="Proteomes" id="UP000193006">
    <property type="component" value="Chromosome"/>
</dbReference>
<dbReference type="STRING" id="199441.BkAM31D_05555"/>
<reference evidence="1 2" key="1">
    <citation type="submission" date="2017-04" db="EMBL/GenBank/DDBJ databases">
        <title>Bacillus krulwichiae AM31D Genome sequencing and assembly.</title>
        <authorList>
            <person name="Krulwich T.A."/>
            <person name="Anastor L."/>
            <person name="Ehrlich R."/>
            <person name="Ehrlich G.D."/>
            <person name="Janto B."/>
        </authorList>
    </citation>
    <scope>NUCLEOTIDE SEQUENCE [LARGE SCALE GENOMIC DNA]</scope>
    <source>
        <strain evidence="1 2">AM31D</strain>
    </source>
</reference>
<dbReference type="RefSeq" id="WP_157076799.1">
    <property type="nucleotide sequence ID" value="NZ_CP020814.1"/>
</dbReference>
<sequence length="54" mass="6434">METNVNKLSEVFEVKLNRALKDNEIELIKWMVKNDEKHLIPYSKNSDLKMEIQS</sequence>
<dbReference type="AlphaFoldDB" id="A0A1X9MCS9"/>
<name>A0A1X9MCS9_9BACI</name>
<protein>
    <submittedName>
        <fullName evidence="1">Uncharacterized protein</fullName>
    </submittedName>
</protein>
<proteinExistence type="predicted"/>
<dbReference type="EMBL" id="CP020814">
    <property type="protein sequence ID" value="ARK29361.1"/>
    <property type="molecule type" value="Genomic_DNA"/>
</dbReference>
<evidence type="ECO:0000313" key="2">
    <source>
        <dbReference type="Proteomes" id="UP000193006"/>
    </source>
</evidence>
<dbReference type="KEGG" id="bkw:BkAM31D_05555"/>